<evidence type="ECO:0000256" key="1">
    <source>
        <dbReference type="SAM" id="Phobius"/>
    </source>
</evidence>
<accession>A0A0L6VDK1</accession>
<reference evidence="2 3" key="1">
    <citation type="submission" date="2015-08" db="EMBL/GenBank/DDBJ databases">
        <title>Next Generation Sequencing and Analysis of the Genome of Puccinia sorghi L Schw, the Causal Agent of Maize Common Rust.</title>
        <authorList>
            <person name="Rochi L."/>
            <person name="Burguener G."/>
            <person name="Darino M."/>
            <person name="Turjanski A."/>
            <person name="Kreff E."/>
            <person name="Dieguez M.J."/>
            <person name="Sacco F."/>
        </authorList>
    </citation>
    <scope>NUCLEOTIDE SEQUENCE [LARGE SCALE GENOMIC DNA]</scope>
    <source>
        <strain evidence="2 3">RO10H11247</strain>
    </source>
</reference>
<feature type="transmembrane region" description="Helical" evidence="1">
    <location>
        <begin position="252"/>
        <end position="271"/>
    </location>
</feature>
<dbReference type="EMBL" id="LAVV01006675">
    <property type="protein sequence ID" value="KNZ58823.1"/>
    <property type="molecule type" value="Genomic_DNA"/>
</dbReference>
<evidence type="ECO:0000313" key="3">
    <source>
        <dbReference type="Proteomes" id="UP000037035"/>
    </source>
</evidence>
<organism evidence="2 3">
    <name type="scientific">Puccinia sorghi</name>
    <dbReference type="NCBI Taxonomy" id="27349"/>
    <lineage>
        <taxon>Eukaryota</taxon>
        <taxon>Fungi</taxon>
        <taxon>Dikarya</taxon>
        <taxon>Basidiomycota</taxon>
        <taxon>Pucciniomycotina</taxon>
        <taxon>Pucciniomycetes</taxon>
        <taxon>Pucciniales</taxon>
        <taxon>Pucciniaceae</taxon>
        <taxon>Puccinia</taxon>
    </lineage>
</organism>
<keyword evidence="1" id="KW-0472">Membrane</keyword>
<dbReference type="VEuPathDB" id="FungiDB:VP01_1854g2"/>
<keyword evidence="1" id="KW-0812">Transmembrane</keyword>
<protein>
    <submittedName>
        <fullName evidence="2">Uncharacterized protein</fullName>
    </submittedName>
</protein>
<sequence>MLILSTCVTVSLSYLLYLFLIKGDMLILDFILSLFLMLLLLLLFFFFIFVVSLVVVICFCLYNNHIYTYSSQAICMHDKKCPMLHVMGRTVGLEEVGAERVSRDIGGEGNEGTVPSIFPIIDHFFDSEIHIVSLSCLAGSMVGFIVLFIFRNSSGSVRVAMAPKLLPMAYVLARHPPVPGRNGYAPWGFFIPVVPFRPQIYLSACDSNPGFTSRCWAQKGWHRTQDTPSQSTLCKFWEVFRHVLHQDLFESHFFHCFLFTFLSFITNVLLVPHFSHLYLVYLSSLTRPFVSSLFKQLDWSESTSYVPTTQILLLTLEPQQEHSSKLSDYIILYKKLLPARSPKISSKSHFVYTAHQEHLQHKHGRQAILKKKKHLVHEPLHKHNHPNPKGCIDAKM</sequence>
<keyword evidence="3" id="KW-1185">Reference proteome</keyword>
<keyword evidence="1" id="KW-1133">Transmembrane helix</keyword>
<feature type="transmembrane region" description="Helical" evidence="1">
    <location>
        <begin position="31"/>
        <end position="62"/>
    </location>
</feature>
<name>A0A0L6VDK1_9BASI</name>
<gene>
    <name evidence="2" type="ORF">VP01_1854g2</name>
</gene>
<dbReference type="AlphaFoldDB" id="A0A0L6VDK1"/>
<comment type="caution">
    <text evidence="2">The sequence shown here is derived from an EMBL/GenBank/DDBJ whole genome shotgun (WGS) entry which is preliminary data.</text>
</comment>
<dbReference type="Proteomes" id="UP000037035">
    <property type="component" value="Unassembled WGS sequence"/>
</dbReference>
<evidence type="ECO:0000313" key="2">
    <source>
        <dbReference type="EMBL" id="KNZ58823.1"/>
    </source>
</evidence>
<feature type="transmembrane region" description="Helical" evidence="1">
    <location>
        <begin position="131"/>
        <end position="150"/>
    </location>
</feature>
<proteinExistence type="predicted"/>